<evidence type="ECO:0000256" key="1">
    <source>
        <dbReference type="SAM" id="Phobius"/>
    </source>
</evidence>
<accession>A0A1T5G2F0</accession>
<dbReference type="Pfam" id="PF14093">
    <property type="entry name" value="DUF4271"/>
    <property type="match status" value="1"/>
</dbReference>
<evidence type="ECO:0008006" key="4">
    <source>
        <dbReference type="Google" id="ProtNLM"/>
    </source>
</evidence>
<feature type="transmembrane region" description="Helical" evidence="1">
    <location>
        <begin position="83"/>
        <end position="104"/>
    </location>
</feature>
<evidence type="ECO:0000313" key="3">
    <source>
        <dbReference type="Proteomes" id="UP000191112"/>
    </source>
</evidence>
<proteinExistence type="predicted"/>
<evidence type="ECO:0000313" key="2">
    <source>
        <dbReference type="EMBL" id="SKC02550.1"/>
    </source>
</evidence>
<feature type="transmembrane region" description="Helical" evidence="1">
    <location>
        <begin position="25"/>
        <end position="43"/>
    </location>
</feature>
<organism evidence="2 3">
    <name type="scientific">Soonwooa buanensis</name>
    <dbReference type="NCBI Taxonomy" id="619805"/>
    <lineage>
        <taxon>Bacteria</taxon>
        <taxon>Pseudomonadati</taxon>
        <taxon>Bacteroidota</taxon>
        <taxon>Flavobacteriia</taxon>
        <taxon>Flavobacteriales</taxon>
        <taxon>Weeksellaceae</taxon>
        <taxon>Chryseobacterium group</taxon>
        <taxon>Soonwooa</taxon>
    </lineage>
</organism>
<keyword evidence="1" id="KW-0812">Transmembrane</keyword>
<dbReference type="STRING" id="619805.SAMN05660477_02511"/>
<keyword evidence="1" id="KW-1133">Transmembrane helix</keyword>
<dbReference type="InterPro" id="IPR025367">
    <property type="entry name" value="DUF4271"/>
</dbReference>
<dbReference type="EMBL" id="FUYZ01000009">
    <property type="protein sequence ID" value="SKC02550.1"/>
    <property type="molecule type" value="Genomic_DNA"/>
</dbReference>
<reference evidence="2 3" key="1">
    <citation type="submission" date="2017-02" db="EMBL/GenBank/DDBJ databases">
        <authorList>
            <person name="Peterson S.W."/>
        </authorList>
    </citation>
    <scope>NUCLEOTIDE SEQUENCE [LARGE SCALE GENOMIC DNA]</scope>
    <source>
        <strain evidence="2 3">DSM 22323</strain>
    </source>
</reference>
<feature type="transmembrane region" description="Helical" evidence="1">
    <location>
        <begin position="50"/>
        <end position="71"/>
    </location>
</feature>
<sequence length="105" mass="12914">MTYFFFTSLGYNKLLINLYILANKYYFLSSILLIIASFTFFYFPIDELKYLYIAMISVLFLFILKLFLYWFNKPQTMPNEWYYKILYICTLQIAPLFVLWKFLFS</sequence>
<dbReference type="AlphaFoldDB" id="A0A1T5G2F0"/>
<protein>
    <recommendedName>
        <fullName evidence="4">DUF4271 domain-containing protein</fullName>
    </recommendedName>
</protein>
<keyword evidence="1" id="KW-0472">Membrane</keyword>
<dbReference type="Proteomes" id="UP000191112">
    <property type="component" value="Unassembled WGS sequence"/>
</dbReference>
<gene>
    <name evidence="2" type="ORF">SAMN05660477_02511</name>
</gene>
<keyword evidence="3" id="KW-1185">Reference proteome</keyword>
<name>A0A1T5G2F0_9FLAO</name>